<sequence>MKVDVETFKQAMGRLATGVSVITTKSNDKQNFGLTASSVTSLTAEPPMLLVCVHKDTGTRDAITESGYFTVHVLGEDQEDLAIRFAKPNPDKFAGLHIKEGEFGTPLLTDYFVRVECKVEQEAVGGTHSVFMGEMLKIDIQEKEPLLYFKGEFGEFVSTK</sequence>
<dbReference type="EMBL" id="FNDU01000005">
    <property type="protein sequence ID" value="SDI17037.1"/>
    <property type="molecule type" value="Genomic_DNA"/>
</dbReference>
<protein>
    <submittedName>
        <fullName evidence="3">NADH-FMN oxidoreductase RutF, flavin reductase (DIM6/NTAB) family</fullName>
    </submittedName>
</protein>
<dbReference type="RefSeq" id="WP_170032091.1">
    <property type="nucleotide sequence ID" value="NZ_FNDU01000005.1"/>
</dbReference>
<keyword evidence="1" id="KW-0560">Oxidoreductase</keyword>
<keyword evidence="4" id="KW-1185">Reference proteome</keyword>
<dbReference type="InterPro" id="IPR050268">
    <property type="entry name" value="NADH-dep_flavin_reductase"/>
</dbReference>
<dbReference type="AlphaFoldDB" id="A0A1G8IE08"/>
<reference evidence="3 4" key="1">
    <citation type="submission" date="2016-10" db="EMBL/GenBank/DDBJ databases">
        <authorList>
            <person name="de Groot N.N."/>
        </authorList>
    </citation>
    <scope>NUCLEOTIDE SEQUENCE [LARGE SCALE GENOMIC DNA]</scope>
    <source>
        <strain evidence="4">P4B,CCM 7963,CECT 7998,DSM 25260,IBRC-M 10614,KCTC 13821</strain>
    </source>
</reference>
<evidence type="ECO:0000256" key="1">
    <source>
        <dbReference type="ARBA" id="ARBA00023002"/>
    </source>
</evidence>
<dbReference type="SMART" id="SM00903">
    <property type="entry name" value="Flavin_Reduct"/>
    <property type="match status" value="1"/>
</dbReference>
<dbReference type="GO" id="GO:0042602">
    <property type="term" value="F:riboflavin reductase (NADPH) activity"/>
    <property type="evidence" value="ECO:0007669"/>
    <property type="project" value="TreeGrafter"/>
</dbReference>
<evidence type="ECO:0000313" key="4">
    <source>
        <dbReference type="Proteomes" id="UP000199017"/>
    </source>
</evidence>
<dbReference type="SUPFAM" id="SSF50475">
    <property type="entry name" value="FMN-binding split barrel"/>
    <property type="match status" value="1"/>
</dbReference>
<evidence type="ECO:0000313" key="3">
    <source>
        <dbReference type="EMBL" id="SDI17037.1"/>
    </source>
</evidence>
<evidence type="ECO:0000259" key="2">
    <source>
        <dbReference type="SMART" id="SM00903"/>
    </source>
</evidence>
<dbReference type="Gene3D" id="2.30.110.10">
    <property type="entry name" value="Electron Transport, Fmn-binding Protein, Chain A"/>
    <property type="match status" value="1"/>
</dbReference>
<feature type="domain" description="Flavin reductase like" evidence="2">
    <location>
        <begin position="12"/>
        <end position="155"/>
    </location>
</feature>
<dbReference type="STRING" id="930129.SAMN05216352_105151"/>
<name>A0A1G8IE08_9BACI</name>
<proteinExistence type="predicted"/>
<dbReference type="InterPro" id="IPR002563">
    <property type="entry name" value="Flavin_Rdtase-like_dom"/>
</dbReference>
<dbReference type="Proteomes" id="UP000199017">
    <property type="component" value="Unassembled WGS sequence"/>
</dbReference>
<gene>
    <name evidence="3" type="ORF">SAMN05216352_105151</name>
</gene>
<organism evidence="3 4">
    <name type="scientific">Alteribacillus bidgolensis</name>
    <dbReference type="NCBI Taxonomy" id="930129"/>
    <lineage>
        <taxon>Bacteria</taxon>
        <taxon>Bacillati</taxon>
        <taxon>Bacillota</taxon>
        <taxon>Bacilli</taxon>
        <taxon>Bacillales</taxon>
        <taxon>Bacillaceae</taxon>
        <taxon>Alteribacillus</taxon>
    </lineage>
</organism>
<dbReference type="PANTHER" id="PTHR30466:SF1">
    <property type="entry name" value="FMN REDUCTASE (NADH) RUTF"/>
    <property type="match status" value="1"/>
</dbReference>
<dbReference type="PANTHER" id="PTHR30466">
    <property type="entry name" value="FLAVIN REDUCTASE"/>
    <property type="match status" value="1"/>
</dbReference>
<dbReference type="Pfam" id="PF01613">
    <property type="entry name" value="Flavin_Reduct"/>
    <property type="match status" value="1"/>
</dbReference>
<dbReference type="GO" id="GO:0010181">
    <property type="term" value="F:FMN binding"/>
    <property type="evidence" value="ECO:0007669"/>
    <property type="project" value="InterPro"/>
</dbReference>
<dbReference type="InterPro" id="IPR012349">
    <property type="entry name" value="Split_barrel_FMN-bd"/>
</dbReference>
<accession>A0A1G8IE08</accession>